<keyword evidence="2" id="KW-0732">Signal</keyword>
<dbReference type="OrthoDB" id="548826at2759"/>
<feature type="region of interest" description="Disordered" evidence="1">
    <location>
        <begin position="23"/>
        <end position="76"/>
    </location>
</feature>
<feature type="chain" id="PRO_5032816366" evidence="2">
    <location>
        <begin position="26"/>
        <end position="800"/>
    </location>
</feature>
<evidence type="ECO:0000313" key="3">
    <source>
        <dbReference type="EMBL" id="KAG2444380.1"/>
    </source>
</evidence>
<organism evidence="3 4">
    <name type="scientific">Chlamydomonas incerta</name>
    <dbReference type="NCBI Taxonomy" id="51695"/>
    <lineage>
        <taxon>Eukaryota</taxon>
        <taxon>Viridiplantae</taxon>
        <taxon>Chlorophyta</taxon>
        <taxon>core chlorophytes</taxon>
        <taxon>Chlorophyceae</taxon>
        <taxon>CS clade</taxon>
        <taxon>Chlamydomonadales</taxon>
        <taxon>Chlamydomonadaceae</taxon>
        <taxon>Chlamydomonas</taxon>
    </lineage>
</organism>
<evidence type="ECO:0000313" key="4">
    <source>
        <dbReference type="Proteomes" id="UP000650467"/>
    </source>
</evidence>
<feature type="compositionally biased region" description="Gly residues" evidence="1">
    <location>
        <begin position="376"/>
        <end position="386"/>
    </location>
</feature>
<name>A0A836B0R0_CHLIN</name>
<feature type="signal peptide" evidence="2">
    <location>
        <begin position="1"/>
        <end position="25"/>
    </location>
</feature>
<feature type="region of interest" description="Disordered" evidence="1">
    <location>
        <begin position="141"/>
        <end position="161"/>
    </location>
</feature>
<dbReference type="AlphaFoldDB" id="A0A836B0R0"/>
<dbReference type="Proteomes" id="UP000650467">
    <property type="component" value="Unassembled WGS sequence"/>
</dbReference>
<protein>
    <submittedName>
        <fullName evidence="3">Uncharacterized protein</fullName>
    </submittedName>
</protein>
<proteinExistence type="predicted"/>
<evidence type="ECO:0000256" key="1">
    <source>
        <dbReference type="SAM" id="MobiDB-lite"/>
    </source>
</evidence>
<evidence type="ECO:0000256" key="2">
    <source>
        <dbReference type="SAM" id="SignalP"/>
    </source>
</evidence>
<gene>
    <name evidence="3" type="ORF">HXX76_001136</name>
</gene>
<sequence length="800" mass="86277">MRAIAVAALLAVAVLLLLAPGPSAATSSSRDQARPPSPARYGKSDGSGGRPPVGNEDKGGMGDKGGSGWPSPPAYPPTISVAGVDILNPKDVQQYRRAHVTYWRTVLSKPAGSSPANPNPPNPPANFACPKATDFDRAYGYEQDGPMGVRKGGKDGKDGKDKAMPADTYLITGSISGSNTTFPIRRSCTLPVGRRVILNIYNDFEWYSPPLDYSLTGLMPPGVRLSPASISSLAQASSAVNASRCVFATINGTRVPDIAKFYQASPFVPDMDISAGFYQLLRDVAGFNLNGTAAARLYRNGINNTDFADAGYYLVFPRGLPRGRHAVRFGILPNCTTLATSFFREGTQCDDSQHQDRKDDGGRMPDGGDRKDKAAGGKGGKGGRPQDGGKDGRMGGKPQDGGKDGCKDGYPPMMSMMMKKDECKCWPFPESCGTDCLPQAAGTKTAFSWEYVITVDNLLDGRTSFPPLSVAGVQIVDPRDSPQYRQAHVTYWRTVLSKPAVASPLNPNPTNPPPNFACPKATDFDLALDGRGKTSKDTYLITHPFFGGANDPNRFEFTCTLPANRRIILDVFSYTEWYAPPIDYTLLDPQFNITAGVRLSPDALSSLAQANVVLANASQCLFVSINGVDVPRVGAHYHVSPFVPDMDIDAGFFQILLDLNPELIRPVRNSRAAQDLLLTGIKKTDFADAGYFVIFPRGLPRGTHNITFGVRPNCRIINRTFFRKGTRGGFHTISQDGGRKIGGAVSSSFYGFPAWWHDGGYLQKEGVCWPNAVSCATDCQTLPDDPSPAGTFSYRINVKK</sequence>
<feature type="region of interest" description="Disordered" evidence="1">
    <location>
        <begin position="347"/>
        <end position="409"/>
    </location>
</feature>
<feature type="compositionally biased region" description="Basic and acidic residues" evidence="1">
    <location>
        <begin position="387"/>
        <end position="407"/>
    </location>
</feature>
<comment type="caution">
    <text evidence="3">The sequence shown here is derived from an EMBL/GenBank/DDBJ whole genome shotgun (WGS) entry which is preliminary data.</text>
</comment>
<reference evidence="3" key="1">
    <citation type="journal article" date="2020" name="bioRxiv">
        <title>Comparative genomics of Chlamydomonas.</title>
        <authorList>
            <person name="Craig R.J."/>
            <person name="Hasan A.R."/>
            <person name="Ness R.W."/>
            <person name="Keightley P.D."/>
        </authorList>
    </citation>
    <scope>NUCLEOTIDE SEQUENCE</scope>
    <source>
        <strain evidence="3">SAG 7.73</strain>
    </source>
</reference>
<feature type="compositionally biased region" description="Basic and acidic residues" evidence="1">
    <location>
        <begin position="351"/>
        <end position="375"/>
    </location>
</feature>
<keyword evidence="4" id="KW-1185">Reference proteome</keyword>
<accession>A0A836B0R0</accession>
<feature type="compositionally biased region" description="Basic and acidic residues" evidence="1">
    <location>
        <begin position="152"/>
        <end position="161"/>
    </location>
</feature>
<dbReference type="EMBL" id="JAEHOC010000002">
    <property type="protein sequence ID" value="KAG2444380.1"/>
    <property type="molecule type" value="Genomic_DNA"/>
</dbReference>